<dbReference type="GO" id="GO:0016787">
    <property type="term" value="F:hydrolase activity"/>
    <property type="evidence" value="ECO:0007669"/>
    <property type="project" value="UniProtKB-KW"/>
</dbReference>
<dbReference type="PATRIC" id="fig|56110.3.peg.1818"/>
<dbReference type="GO" id="GO:0016746">
    <property type="term" value="F:acyltransferase activity"/>
    <property type="evidence" value="ECO:0007669"/>
    <property type="project" value="UniProtKB-KW"/>
</dbReference>
<dbReference type="STRING" id="56110.Oscil6304_1516"/>
<dbReference type="Proteomes" id="UP000010367">
    <property type="component" value="Chromosome"/>
</dbReference>
<keyword evidence="3" id="KW-1185">Reference proteome</keyword>
<dbReference type="InParanoid" id="K9TGG4"/>
<evidence type="ECO:0000313" key="3">
    <source>
        <dbReference type="Proteomes" id="UP000010367"/>
    </source>
</evidence>
<keyword evidence="2" id="KW-0012">Acyltransferase</keyword>
<evidence type="ECO:0000313" key="2">
    <source>
        <dbReference type="EMBL" id="AFY81221.1"/>
    </source>
</evidence>
<dbReference type="AlphaFoldDB" id="K9TGG4"/>
<dbReference type="InterPro" id="IPR029058">
    <property type="entry name" value="AB_hydrolase_fold"/>
</dbReference>
<dbReference type="OrthoDB" id="464067at2"/>
<feature type="domain" description="AB hydrolase-1" evidence="1">
    <location>
        <begin position="62"/>
        <end position="123"/>
    </location>
</feature>
<dbReference type="KEGG" id="oac:Oscil6304_1516"/>
<dbReference type="Gene3D" id="3.40.50.1820">
    <property type="entry name" value="alpha/beta hydrolase"/>
    <property type="match status" value="1"/>
</dbReference>
<reference evidence="2 3" key="1">
    <citation type="submission" date="2012-06" db="EMBL/GenBank/DDBJ databases">
        <title>Finished chromosome of genome of Oscillatoria acuminata PCC 6304.</title>
        <authorList>
            <consortium name="US DOE Joint Genome Institute"/>
            <person name="Gugger M."/>
            <person name="Coursin T."/>
            <person name="Rippka R."/>
            <person name="Tandeau De Marsac N."/>
            <person name="Huntemann M."/>
            <person name="Wei C.-L."/>
            <person name="Han J."/>
            <person name="Detter J.C."/>
            <person name="Han C."/>
            <person name="Tapia R."/>
            <person name="Davenport K."/>
            <person name="Daligault H."/>
            <person name="Erkkila T."/>
            <person name="Gu W."/>
            <person name="Munk A.C.C."/>
            <person name="Teshima H."/>
            <person name="Xu Y."/>
            <person name="Chain P."/>
            <person name="Chen A."/>
            <person name="Krypides N."/>
            <person name="Mavromatis K."/>
            <person name="Markowitz V."/>
            <person name="Szeto E."/>
            <person name="Ivanova N."/>
            <person name="Mikhailova N."/>
            <person name="Ovchinnikova G."/>
            <person name="Pagani I."/>
            <person name="Pati A."/>
            <person name="Goodwin L."/>
            <person name="Peters L."/>
            <person name="Pitluck S."/>
            <person name="Woyke T."/>
            <person name="Kerfeld C."/>
        </authorList>
    </citation>
    <scope>NUCLEOTIDE SEQUENCE [LARGE SCALE GENOMIC DNA]</scope>
    <source>
        <strain evidence="2 3">PCC 6304</strain>
    </source>
</reference>
<dbReference type="HOGENOM" id="CLU_1118260_0_0_3"/>
<name>K9TGG4_9CYAN</name>
<dbReference type="Pfam" id="PF00561">
    <property type="entry name" value="Abhydrolase_1"/>
    <property type="match status" value="1"/>
</dbReference>
<keyword evidence="2" id="KW-0808">Transferase</keyword>
<keyword evidence="2" id="KW-0378">Hydrolase</keyword>
<proteinExistence type="predicted"/>
<evidence type="ECO:0000259" key="1">
    <source>
        <dbReference type="Pfam" id="PF00561"/>
    </source>
</evidence>
<protein>
    <submittedName>
        <fullName evidence="2">Putative hydrolase or acyltransferase of alpha/beta superfamily</fullName>
    </submittedName>
</protein>
<sequence length="258" mass="29748">MSQFPDALWLNVSPSLQVFDRPLLKALSRHLTIGQWEYSQTPDEPMSMEIALELLDDYLSQGDRPIHLLGHSTGGLLGLLYARRHPEKVRSLTLLSVGVDPAVDWQTYYYDQLQCLPYSRQAILTRTVHDLFGCESRTILQQIRRRFDRALSQSLSLHTLYQQGQLFPGSVPVPLLVCGSDNDVILEPSLLQGWQPWFKDGDRLWQSPEGGHFFHYFYPHPVGEQITQFWDERVAGKFKRSRLTLLNRVASNTRRLIS</sequence>
<gene>
    <name evidence="2" type="ORF">Oscil6304_1516</name>
</gene>
<accession>K9TGG4</accession>
<dbReference type="SUPFAM" id="SSF53474">
    <property type="entry name" value="alpha/beta-Hydrolases"/>
    <property type="match status" value="1"/>
</dbReference>
<dbReference type="EMBL" id="CP003607">
    <property type="protein sequence ID" value="AFY81221.1"/>
    <property type="molecule type" value="Genomic_DNA"/>
</dbReference>
<dbReference type="RefSeq" id="WP_015147868.1">
    <property type="nucleotide sequence ID" value="NC_019693.1"/>
</dbReference>
<organism evidence="2 3">
    <name type="scientific">Oscillatoria acuminata PCC 6304</name>
    <dbReference type="NCBI Taxonomy" id="56110"/>
    <lineage>
        <taxon>Bacteria</taxon>
        <taxon>Bacillati</taxon>
        <taxon>Cyanobacteriota</taxon>
        <taxon>Cyanophyceae</taxon>
        <taxon>Oscillatoriophycideae</taxon>
        <taxon>Oscillatoriales</taxon>
        <taxon>Oscillatoriaceae</taxon>
        <taxon>Oscillatoria</taxon>
    </lineage>
</organism>
<dbReference type="eggNOG" id="COG2267">
    <property type="taxonomic scope" value="Bacteria"/>
</dbReference>
<dbReference type="InterPro" id="IPR000073">
    <property type="entry name" value="AB_hydrolase_1"/>
</dbReference>